<name>A0A8C7JDH0_ONCKI</name>
<reference evidence="9" key="1">
    <citation type="submission" date="2025-08" db="UniProtKB">
        <authorList>
            <consortium name="Ensembl"/>
        </authorList>
    </citation>
    <scope>IDENTIFICATION</scope>
</reference>
<dbReference type="GO" id="GO:0005737">
    <property type="term" value="C:cytoplasm"/>
    <property type="evidence" value="ECO:0007669"/>
    <property type="project" value="UniProtKB-SubCell"/>
</dbReference>
<dbReference type="SUPFAM" id="SSF52047">
    <property type="entry name" value="RNI-like"/>
    <property type="match status" value="2"/>
</dbReference>
<dbReference type="Pfam" id="PF05729">
    <property type="entry name" value="NACHT"/>
    <property type="match status" value="2"/>
</dbReference>
<reference evidence="9" key="2">
    <citation type="submission" date="2025-09" db="UniProtKB">
        <authorList>
            <consortium name="Ensembl"/>
        </authorList>
    </citation>
    <scope>IDENTIFICATION</scope>
</reference>
<evidence type="ECO:0000256" key="4">
    <source>
        <dbReference type="ARBA" id="ARBA00022737"/>
    </source>
</evidence>
<evidence type="ECO:0000256" key="3">
    <source>
        <dbReference type="ARBA" id="ARBA00022614"/>
    </source>
</evidence>
<dbReference type="FunFam" id="3.80.10.10:FF:001632">
    <property type="entry name" value="Uncharacterized protein"/>
    <property type="match status" value="1"/>
</dbReference>
<dbReference type="Pfam" id="PF17776">
    <property type="entry name" value="NLRC4_HD2"/>
    <property type="match status" value="2"/>
</dbReference>
<dbReference type="FunFam" id="3.80.10.10:FF:000100">
    <property type="entry name" value="Si:dkey-11n14.1"/>
    <property type="match status" value="1"/>
</dbReference>
<dbReference type="Pfam" id="PF17779">
    <property type="entry name" value="WHD_NOD2"/>
    <property type="match status" value="2"/>
</dbReference>
<organism evidence="9 10">
    <name type="scientific">Oncorhynchus kisutch</name>
    <name type="common">Coho salmon</name>
    <name type="synonym">Salmo kisutch</name>
    <dbReference type="NCBI Taxonomy" id="8019"/>
    <lineage>
        <taxon>Eukaryota</taxon>
        <taxon>Metazoa</taxon>
        <taxon>Chordata</taxon>
        <taxon>Craniata</taxon>
        <taxon>Vertebrata</taxon>
        <taxon>Euteleostomi</taxon>
        <taxon>Actinopterygii</taxon>
        <taxon>Neopterygii</taxon>
        <taxon>Teleostei</taxon>
        <taxon>Protacanthopterygii</taxon>
        <taxon>Salmoniformes</taxon>
        <taxon>Salmonidae</taxon>
        <taxon>Salmoninae</taxon>
        <taxon>Oncorhynchus</taxon>
    </lineage>
</organism>
<protein>
    <recommendedName>
        <fullName evidence="8">NACHT domain-containing protein</fullName>
    </recommendedName>
</protein>
<dbReference type="SMART" id="SM01288">
    <property type="entry name" value="FISNA"/>
    <property type="match status" value="2"/>
</dbReference>
<evidence type="ECO:0000256" key="2">
    <source>
        <dbReference type="ARBA" id="ARBA00022490"/>
    </source>
</evidence>
<keyword evidence="5" id="KW-0547">Nucleotide-binding</keyword>
<dbReference type="InterPro" id="IPR041267">
    <property type="entry name" value="NLRP_HD2"/>
</dbReference>
<keyword evidence="10" id="KW-1185">Reference proteome</keyword>
<sequence>MSLSGENEEAGPPSSICEETEEEATASRMSPSGSAGALSLKRSFPTEQDTDREHKRIKTDRPVSPAPSGVSVKSDQSMGLPILFRKAERSTVQRIKTGRPVSPAPSGISMKSDQSMGLPILFSDGELFAGKSSISEENDQSRDHQPRVPTDEKVYNTVSTKTEIQEKMKSYLKNRAYSLFEGFEDQAKKTPLNNIYTELYITQGGSGEVNYEHEVRQIETACRFPVEQETSIQLNDIFKPLPGQDKPIRTVLTKGVAGIGKTVSVLKFMLDWTEGKANQDIQIIFPLPFRDLNLMRDKNLSLIELLHHSFKETKVSEISENKNIVFVFDGLDECRLPLDFQNNKICCDVTESTSVDVLLTNLIKGNLLRSAHIWITTRPAAANQIPPECVHQVTEVRGFNDLQKEEYFRKRISEEDLASRIISHIKTSRSLHIMCHIPVFCWISATVIERLLVEAESQAIPKNLTQMYAHLIIFQSKLRCQKYPVKPSNDFYWDKEMIQALGKLAFQQLEKGHLIFYEEDLRECDIDIKDASVYSGVCTQIFREESGLNQMKVYCFVHLSIQEFLAALYVFLMFTNDNNNLMTKERSLRNKNSLYEDAVDKALQFENGHLDLFLRFLLGLSHESNQHLLQGLLTPTGSSSQNNKETVKYIKEKIRKNLPLERCINLFHCLNELNDHSLVEEIQSYLRSGSLSKSKLSSGQWSALVFMLLTSEKLDVFDLKKYIRSDAALLKLLPVVRSSRTALLNECKLTKKSFEALASVLKSNSCCLRVLDMSGNKLQDSGVKLLSAGLEDPHCKLETLKLNDCNLTEKSCEVLALTLSSNTSSLRELDLGGNELQDSGVRFICAGLENPKCKLETLRLSGCSITEEGCASLASALRSNPSHLKELDLSGNTLGVSGVKLLSSVREDPLYTLETLQIKTHRPVSPVPSCVSMKSDISMLPPIHFREGDFSTEQRIKTDRLVSPVPSCVSMKSDKSMGLPILFSYGELFTGKSISEENDQSMDHQPRVPTDDKVYITISTKTEIQEKMKSYLKNRAYSLFEGFEDQSKTTTLNNINTELYITQGGSGEVNYEHEVRQIETACRFPVEQETSIQLNDIFKPLPGQDKSIRTVLTRGVAGIGKTVSVLKFMLDWTEGKANQDIQIIFPLPFRDLNLMRDKNLSLIELLHHSFIETNKSEISENKNIVFVFDGLDECRLPLDFQNNKICCDVTESTSVDVLLTNLIKGNLLPCAHIWITSRPAAANQIPPECVDQVTEVRGFNDPQKEEYFRKRIGEEDLASRIISHIKTSRSLHIMCHIPVFCWISATVLERLLVEAESREIPKNLTQMYTHLMIFLSKLRTQKYPVEHANDSHWDKEMIQALGKLAFQQLEKGHLIFYEEDLRECGIDIKDASVYSGVCTQIFREESGLNQMKVYGFVHLSIQEFLAALYVFLMFTNNNNNLMAKERSLRKNKLYQDAVDKALQFENGQLDLFLRFLLGLSLQSNQHLLQGLLTQTGSRSQSNKKTVKYIKEKIRKNLPLQRCINLFHCLNELNDHSLVEEIQSYLRSGSLSKSKLSSGQWSALVFMLMTSEKLDVFDLKKYIRSDESLLKLLPVVRSSRTALLNKCKLTKKSCDAIASVLKSNSCCLRVLDMSGNKLQDSGVKLLSAGLEDPHCKLETLKLSGCSITEEGCASLASALRSNPSHLKELDLSGNTPGVSGVKLLSSVQEDPLYTLERLRLND</sequence>
<dbReference type="InterPro" id="IPR001611">
    <property type="entry name" value="Leu-rich_rpt"/>
</dbReference>
<keyword evidence="6" id="KW-0067">ATP-binding</keyword>
<dbReference type="InterPro" id="IPR006553">
    <property type="entry name" value="Leu-rich_rpt_Cys-con_subtyp"/>
</dbReference>
<feature type="domain" description="NACHT" evidence="8">
    <location>
        <begin position="1109"/>
        <end position="1241"/>
    </location>
</feature>
<feature type="region of interest" description="Disordered" evidence="7">
    <location>
        <begin position="1"/>
        <end position="77"/>
    </location>
</feature>
<dbReference type="InterPro" id="IPR032675">
    <property type="entry name" value="LRR_dom_sf"/>
</dbReference>
<feature type="region of interest" description="Disordered" evidence="7">
    <location>
        <begin position="91"/>
        <end position="113"/>
    </location>
</feature>
<evidence type="ECO:0000313" key="10">
    <source>
        <dbReference type="Proteomes" id="UP000694557"/>
    </source>
</evidence>
<dbReference type="InterPro" id="IPR029495">
    <property type="entry name" value="NACHT-assoc"/>
</dbReference>
<dbReference type="GO" id="GO:0005524">
    <property type="term" value="F:ATP binding"/>
    <property type="evidence" value="ECO:0007669"/>
    <property type="project" value="UniProtKB-KW"/>
</dbReference>
<dbReference type="InterPro" id="IPR027417">
    <property type="entry name" value="P-loop_NTPase"/>
</dbReference>
<dbReference type="FunFam" id="3.40.50.300:FF:000210">
    <property type="entry name" value="Si:dkey-16p6.1"/>
    <property type="match status" value="2"/>
</dbReference>
<evidence type="ECO:0000313" key="9">
    <source>
        <dbReference type="Ensembl" id="ENSOKIP00005084455.1"/>
    </source>
</evidence>
<evidence type="ECO:0000256" key="6">
    <source>
        <dbReference type="ARBA" id="ARBA00022840"/>
    </source>
</evidence>
<keyword evidence="4" id="KW-0677">Repeat</keyword>
<dbReference type="Pfam" id="PF14484">
    <property type="entry name" value="FISNA"/>
    <property type="match status" value="2"/>
</dbReference>
<dbReference type="Gene3D" id="3.80.10.10">
    <property type="entry name" value="Ribonuclease Inhibitor"/>
    <property type="match status" value="2"/>
</dbReference>
<dbReference type="InterPro" id="IPR041075">
    <property type="entry name" value="NOD1/2_WH"/>
</dbReference>
<evidence type="ECO:0000259" key="8">
    <source>
        <dbReference type="PROSITE" id="PS50837"/>
    </source>
</evidence>
<comment type="subcellular location">
    <subcellularLocation>
        <location evidence="1">Cytoplasm</location>
    </subcellularLocation>
</comment>
<dbReference type="Ensembl" id="ENSOKIT00005090249.1">
    <property type="protein sequence ID" value="ENSOKIP00005084455.1"/>
    <property type="gene ID" value="ENSOKIG00005036721.1"/>
</dbReference>
<dbReference type="SMART" id="SM00367">
    <property type="entry name" value="LRR_CC"/>
    <property type="match status" value="3"/>
</dbReference>
<dbReference type="Gene3D" id="3.40.50.300">
    <property type="entry name" value="P-loop containing nucleotide triphosphate hydrolases"/>
    <property type="match status" value="2"/>
</dbReference>
<dbReference type="PROSITE" id="PS50837">
    <property type="entry name" value="NACHT"/>
    <property type="match status" value="2"/>
</dbReference>
<dbReference type="Pfam" id="PF13516">
    <property type="entry name" value="LRR_6"/>
    <property type="match status" value="7"/>
</dbReference>
<keyword evidence="3" id="KW-0433">Leucine-rich repeat</keyword>
<dbReference type="PANTHER" id="PTHR24106">
    <property type="entry name" value="NACHT, LRR AND CARD DOMAINS-CONTAINING"/>
    <property type="match status" value="1"/>
</dbReference>
<dbReference type="InterPro" id="IPR051261">
    <property type="entry name" value="NLR"/>
</dbReference>
<feature type="domain" description="NACHT" evidence="8">
    <location>
        <begin position="249"/>
        <end position="381"/>
    </location>
</feature>
<keyword evidence="2" id="KW-0963">Cytoplasm</keyword>
<evidence type="ECO:0000256" key="1">
    <source>
        <dbReference type="ARBA" id="ARBA00004496"/>
    </source>
</evidence>
<evidence type="ECO:0000256" key="5">
    <source>
        <dbReference type="ARBA" id="ARBA00022741"/>
    </source>
</evidence>
<proteinExistence type="predicted"/>
<accession>A0A8C7JDH0</accession>
<dbReference type="SMART" id="SM00368">
    <property type="entry name" value="LRR_RI"/>
    <property type="match status" value="8"/>
</dbReference>
<dbReference type="GeneTree" id="ENSGT01150000286904"/>
<dbReference type="InterPro" id="IPR007111">
    <property type="entry name" value="NACHT_NTPase"/>
</dbReference>
<evidence type="ECO:0000256" key="7">
    <source>
        <dbReference type="SAM" id="MobiDB-lite"/>
    </source>
</evidence>
<dbReference type="Proteomes" id="UP000694557">
    <property type="component" value="Unassembled WGS sequence"/>
</dbReference>
<dbReference type="SUPFAM" id="SSF52540">
    <property type="entry name" value="P-loop containing nucleoside triphosphate hydrolases"/>
    <property type="match status" value="2"/>
</dbReference>